<dbReference type="SMART" id="SM01192">
    <property type="entry name" value="Enolase_C"/>
    <property type="match status" value="1"/>
</dbReference>
<keyword evidence="8" id="KW-0456">Lyase</keyword>
<evidence type="ECO:0000313" key="13">
    <source>
        <dbReference type="Proteomes" id="UP000231292"/>
    </source>
</evidence>
<dbReference type="EC" id="4.2.1.11" evidence="3"/>
<proteinExistence type="inferred from homology"/>
<dbReference type="SUPFAM" id="SSF51604">
    <property type="entry name" value="Enolase C-terminal domain-like"/>
    <property type="match status" value="2"/>
</dbReference>
<dbReference type="UniPathway" id="UPA00109">
    <property type="reaction ID" value="UER00187"/>
</dbReference>
<feature type="domain" description="Enolase N-terminal" evidence="11">
    <location>
        <begin position="326"/>
        <end position="445"/>
    </location>
</feature>
<dbReference type="InterPro" id="IPR000941">
    <property type="entry name" value="Enolase"/>
</dbReference>
<comment type="caution">
    <text evidence="12">The sequence shown here is derived from an EMBL/GenBank/DDBJ whole genome shotgun (WGS) entry which is preliminary data.</text>
</comment>
<evidence type="ECO:0000256" key="2">
    <source>
        <dbReference type="ARBA" id="ARBA00009604"/>
    </source>
</evidence>
<sequence length="946" mass="102702">MNKAYNDKLVKLDGPTLWSMVAKDNLGFSSEKLGDAPEELIRLKEILGQIENSRLPKGQKDELFIYLKAQIPKKLLLPLGGSINVAGKYLQKLPMIKPSGAVYINPTSCSTNGGFYEALALSTLFGGFGRRQLAILGLTLHMYTTGDKKGIYGDFNPKSTGAAKGVKQHLALTTLFTALRTPTAYVDGATDIVGGSIFDLLIQLPDNVSQELVRNYLIRVGLEYPEILRVFNPSDKVNDRYRWKDTITGLRTGSILYEDFIEQVLGNIYRMPVGYDNEMSYSFKMNEMKEQLLLVLSRQKSIGALMQAAPLANTAIAVSSAIEFTVVDVVPSQTTTLGAPTLRVDIQLKGGAKGHFVIPAGTSTGEGEAKTIMQDVGFEQVAKNVRLVNEEAARLGLGADQVVEIAKLMLSMGKDKLGAETTLGYQMPSAWAAASQMGLEPYEFIRLLAPDLASKGVPKTKIQYNITNGGQHAENSLDMQEFMVVPIGKTTAEGNMMNDNIDRQLGLIYQALGLKADPNDKGVGKLRGKEGGYKIEDLTMGRLKEIYQKANSYNIPNLDIPALRDQGIGVHEFVLNCKIAAIKNSGYEPSTAGKVGTVALALDPAATSMLVEGHENLYNYEGRQITSKELAGIYASWAKKYPIDSIEDGVAENDWDGLLDLVEAVGDKVMVVVDDNTVSQASLLLKFINLLKKRGFIGKDGKVTKRIGILIKLNQNGFLTTGIDDPAQGYQGTLEVIRIAKEHGIEWIVSHRSKEAEPEENEVSIAEVAAGTNAYGLKSGDHVQAIRAVKEDRLAAIDARERLAASSAVKAPSGIDASKSSASIPNKEVGGIDFRPAAMPIIYQPMGNFASLNPKLPVLSKAELAVFDIDKELSGIEKLVDSQIVPSGERIKELLAACSQKGEFEGRREQLMALLVKMGILEETQCCLQEASQGYKEALVLADSLV</sequence>
<keyword evidence="7" id="KW-0324">Glycolysis</keyword>
<evidence type="ECO:0000256" key="8">
    <source>
        <dbReference type="ARBA" id="ARBA00023239"/>
    </source>
</evidence>
<dbReference type="SUPFAM" id="SSF54826">
    <property type="entry name" value="Enolase N-terminal domain-like"/>
    <property type="match status" value="1"/>
</dbReference>
<dbReference type="Gene3D" id="3.30.390.10">
    <property type="entry name" value="Enolase-like, N-terminal domain"/>
    <property type="match status" value="1"/>
</dbReference>
<evidence type="ECO:0000313" key="12">
    <source>
        <dbReference type="EMBL" id="PIP18595.1"/>
    </source>
</evidence>
<reference evidence="12 13" key="1">
    <citation type="submission" date="2017-09" db="EMBL/GenBank/DDBJ databases">
        <title>Depth-based differentiation of microbial function through sediment-hosted aquifers and enrichment of novel symbionts in the deep terrestrial subsurface.</title>
        <authorList>
            <person name="Probst A.J."/>
            <person name="Ladd B."/>
            <person name="Jarett J.K."/>
            <person name="Geller-Mcgrath D.E."/>
            <person name="Sieber C.M."/>
            <person name="Emerson J.B."/>
            <person name="Anantharaman K."/>
            <person name="Thomas B.C."/>
            <person name="Malmstrom R."/>
            <person name="Stieglmeier M."/>
            <person name="Klingl A."/>
            <person name="Woyke T."/>
            <person name="Ryan C.M."/>
            <person name="Banfield J.F."/>
        </authorList>
    </citation>
    <scope>NUCLEOTIDE SEQUENCE [LARGE SCALE GENOMIC DNA]</scope>
    <source>
        <strain evidence="12">CG23_combo_of_CG06-09_8_20_14_all_41_10</strain>
    </source>
</reference>
<dbReference type="GO" id="GO:0004634">
    <property type="term" value="F:phosphopyruvate hydratase activity"/>
    <property type="evidence" value="ECO:0007669"/>
    <property type="project" value="UniProtKB-EC"/>
</dbReference>
<evidence type="ECO:0000259" key="10">
    <source>
        <dbReference type="SMART" id="SM01192"/>
    </source>
</evidence>
<dbReference type="InterPro" id="IPR020811">
    <property type="entry name" value="Enolase_N"/>
</dbReference>
<keyword evidence="6" id="KW-0460">Magnesium</keyword>
<feature type="domain" description="Enolase C-terminal TIM barrel" evidence="10">
    <location>
        <begin position="465"/>
        <end position="802"/>
    </location>
</feature>
<dbReference type="InterPro" id="IPR029017">
    <property type="entry name" value="Enolase-like_N"/>
</dbReference>
<evidence type="ECO:0000256" key="9">
    <source>
        <dbReference type="ARBA" id="ARBA00045763"/>
    </source>
</evidence>
<name>A0A2G9YH98_9BACT</name>
<comment type="function">
    <text evidence="9">Catalyzes the reversible conversion of 2-phosphoglycerate (2-PG) into phosphoenolpyruvate (PEP). It is essential for the degradation of carbohydrates via glycolysis.</text>
</comment>
<accession>A0A2G9YH98</accession>
<keyword evidence="5" id="KW-0964">Secreted</keyword>
<evidence type="ECO:0000256" key="1">
    <source>
        <dbReference type="ARBA" id="ARBA00005031"/>
    </source>
</evidence>
<dbReference type="Proteomes" id="UP000231292">
    <property type="component" value="Unassembled WGS sequence"/>
</dbReference>
<dbReference type="GO" id="GO:0000015">
    <property type="term" value="C:phosphopyruvate hydratase complex"/>
    <property type="evidence" value="ECO:0007669"/>
    <property type="project" value="InterPro"/>
</dbReference>
<evidence type="ECO:0000256" key="7">
    <source>
        <dbReference type="ARBA" id="ARBA00023152"/>
    </source>
</evidence>
<dbReference type="InterPro" id="IPR020810">
    <property type="entry name" value="Enolase_C"/>
</dbReference>
<evidence type="ECO:0000259" key="11">
    <source>
        <dbReference type="SMART" id="SM01193"/>
    </source>
</evidence>
<dbReference type="Gene3D" id="3.20.20.120">
    <property type="entry name" value="Enolase-like C-terminal domain"/>
    <property type="match status" value="1"/>
</dbReference>
<evidence type="ECO:0000256" key="3">
    <source>
        <dbReference type="ARBA" id="ARBA00012058"/>
    </source>
</evidence>
<dbReference type="GO" id="GO:0000287">
    <property type="term" value="F:magnesium ion binding"/>
    <property type="evidence" value="ECO:0007669"/>
    <property type="project" value="InterPro"/>
</dbReference>
<protein>
    <recommendedName>
        <fullName evidence="4">Enolase</fullName>
        <ecNumber evidence="3">4.2.1.11</ecNumber>
    </recommendedName>
</protein>
<evidence type="ECO:0000256" key="6">
    <source>
        <dbReference type="ARBA" id="ARBA00022842"/>
    </source>
</evidence>
<organism evidence="12 13">
    <name type="scientific">Candidatus Sherwoodlollariibacterium unditelluris</name>
    <dbReference type="NCBI Taxonomy" id="1974757"/>
    <lineage>
        <taxon>Bacteria</taxon>
        <taxon>Pseudomonadati</taxon>
        <taxon>Candidatus Omnitrophota</taxon>
        <taxon>Candidatus Sherwoodlollariibacterium</taxon>
    </lineage>
</organism>
<dbReference type="SMART" id="SM01193">
    <property type="entry name" value="Enolase_N"/>
    <property type="match status" value="1"/>
</dbReference>
<dbReference type="PRINTS" id="PR00148">
    <property type="entry name" value="ENOLASE"/>
</dbReference>
<evidence type="ECO:0000256" key="4">
    <source>
        <dbReference type="ARBA" id="ARBA00017068"/>
    </source>
</evidence>
<dbReference type="Pfam" id="PF00113">
    <property type="entry name" value="Enolase_C"/>
    <property type="match status" value="2"/>
</dbReference>
<gene>
    <name evidence="12" type="ORF">COX41_07340</name>
</gene>
<dbReference type="InterPro" id="IPR036849">
    <property type="entry name" value="Enolase-like_C_sf"/>
</dbReference>
<dbReference type="GO" id="GO:0006096">
    <property type="term" value="P:glycolytic process"/>
    <property type="evidence" value="ECO:0007669"/>
    <property type="project" value="UniProtKB-UniPathway"/>
</dbReference>
<dbReference type="Pfam" id="PF03952">
    <property type="entry name" value="Enolase_N"/>
    <property type="match status" value="1"/>
</dbReference>
<comment type="similarity">
    <text evidence="2">Belongs to the enolase family.</text>
</comment>
<dbReference type="PANTHER" id="PTHR11902">
    <property type="entry name" value="ENOLASE"/>
    <property type="match status" value="1"/>
</dbReference>
<dbReference type="AlphaFoldDB" id="A0A2G9YH98"/>
<evidence type="ECO:0000256" key="5">
    <source>
        <dbReference type="ARBA" id="ARBA00022525"/>
    </source>
</evidence>
<comment type="pathway">
    <text evidence="1">Carbohydrate degradation; glycolysis; pyruvate from D-glyceraldehyde 3-phosphate: step 4/5.</text>
</comment>
<dbReference type="EMBL" id="PCRK01000188">
    <property type="protein sequence ID" value="PIP18595.1"/>
    <property type="molecule type" value="Genomic_DNA"/>
</dbReference>
<dbReference type="PANTHER" id="PTHR11902:SF1">
    <property type="entry name" value="ENOLASE"/>
    <property type="match status" value="1"/>
</dbReference>